<keyword evidence="1" id="KW-1133">Transmembrane helix</keyword>
<accession>A0A1G1VUB2</accession>
<name>A0A1G1VUB2_9BACT</name>
<evidence type="ECO:0000313" key="3">
    <source>
        <dbReference type="Proteomes" id="UP000179233"/>
    </source>
</evidence>
<dbReference type="EMBL" id="MHCJ01000002">
    <property type="protein sequence ID" value="OGY19001.1"/>
    <property type="molecule type" value="Genomic_DNA"/>
</dbReference>
<feature type="transmembrane region" description="Helical" evidence="1">
    <location>
        <begin position="730"/>
        <end position="754"/>
    </location>
</feature>
<organism evidence="2 3">
    <name type="scientific">Candidatus Chisholmbacteria bacterium RIFCSPHIGHO2_01_FULL_52_32</name>
    <dbReference type="NCBI Taxonomy" id="1797591"/>
    <lineage>
        <taxon>Bacteria</taxon>
        <taxon>Candidatus Chisholmiibacteriota</taxon>
    </lineage>
</organism>
<feature type="transmembrane region" description="Helical" evidence="1">
    <location>
        <begin position="144"/>
        <end position="164"/>
    </location>
</feature>
<feature type="transmembrane region" description="Helical" evidence="1">
    <location>
        <begin position="415"/>
        <end position="433"/>
    </location>
</feature>
<feature type="transmembrane region" description="Helical" evidence="1">
    <location>
        <begin position="99"/>
        <end position="124"/>
    </location>
</feature>
<evidence type="ECO:0008006" key="4">
    <source>
        <dbReference type="Google" id="ProtNLM"/>
    </source>
</evidence>
<feature type="transmembrane region" description="Helical" evidence="1">
    <location>
        <begin position="375"/>
        <end position="395"/>
    </location>
</feature>
<evidence type="ECO:0000256" key="1">
    <source>
        <dbReference type="SAM" id="Phobius"/>
    </source>
</evidence>
<dbReference type="Pfam" id="PF09586">
    <property type="entry name" value="YfhO"/>
    <property type="match status" value="2"/>
</dbReference>
<keyword evidence="1" id="KW-0812">Transmembrane</keyword>
<gene>
    <name evidence="2" type="ORF">A2786_01005</name>
</gene>
<feature type="transmembrane region" description="Helical" evidence="1">
    <location>
        <begin position="313"/>
        <end position="330"/>
    </location>
</feature>
<feature type="transmembrane region" description="Helical" evidence="1">
    <location>
        <begin position="228"/>
        <end position="252"/>
    </location>
</feature>
<dbReference type="InterPro" id="IPR018580">
    <property type="entry name" value="Uncharacterised_YfhO"/>
</dbReference>
<comment type="caution">
    <text evidence="2">The sequence shown here is derived from an EMBL/GenBank/DDBJ whole genome shotgun (WGS) entry which is preliminary data.</text>
</comment>
<evidence type="ECO:0000313" key="2">
    <source>
        <dbReference type="EMBL" id="OGY19001.1"/>
    </source>
</evidence>
<feature type="transmembrane region" description="Helical" evidence="1">
    <location>
        <begin position="176"/>
        <end position="192"/>
    </location>
</feature>
<dbReference type="PANTHER" id="PTHR38454">
    <property type="entry name" value="INTEGRAL MEMBRANE PROTEIN-RELATED"/>
    <property type="match status" value="1"/>
</dbReference>
<feature type="transmembrane region" description="Helical" evidence="1">
    <location>
        <begin position="337"/>
        <end position="355"/>
    </location>
</feature>
<feature type="transmembrane region" description="Helical" evidence="1">
    <location>
        <begin position="64"/>
        <end position="87"/>
    </location>
</feature>
<protein>
    <recommendedName>
        <fullName evidence="4">YfhO family protein</fullName>
    </recommendedName>
</protein>
<dbReference type="Proteomes" id="UP000179233">
    <property type="component" value="Unassembled WGS sequence"/>
</dbReference>
<feature type="transmembrane region" description="Helical" evidence="1">
    <location>
        <begin position="198"/>
        <end position="216"/>
    </location>
</feature>
<dbReference type="PANTHER" id="PTHR38454:SF1">
    <property type="entry name" value="INTEGRAL MEMBRANE PROTEIN"/>
    <property type="match status" value="1"/>
</dbReference>
<sequence length="757" mass="84370">MKVKHLSELLFVVVLVGLLTAVFFPVLSGKTFLHTGVVYSDLMLFNYPLKDWYREMLVSGRLPFWTSLLGNGFPVFAELQIGALYPFHLLWFRVLPTLLAFNLNLFLHFVFAAIFTYLFCRISLAQSKSASVISGLVYSLSGFFLTHIHQINIILVVAYLPLVLLAVERLVTTRKAVFSFSLALVFVFQILAGYIEMFYYTVLISAVFFVSIGVLFPEVRGQHRKQALPLKTGLFFAVAIALGMGMSAVQLLPTFELTQLSQRAEGLGFEAAAATAWPLDTFRLFVFPRAYDLFRSEPGYHPLVSQTVNIQALYGYVGLLPLLFGLGAIAKGLKKRFVVVFAILLIGSIVYGLGRTTQLFGILWETLPGLKFFRYPVKILFFIDFCLAILAGFGFDDVRGFLARRIGRAEGGSKVLQLFSALAVGLVFIDLFYNNVRQVNLSTSGKEWFSSTEAAEFLSRELSDSGYRVYSHGTNNLDYQYVRDVGLQKEFQNLMPVDFSLLSRIPSNREWFALLLPRQQLLNGERTILDPKEGVLRLSSTFKRSLGLQSVKFLLADLPIEDKDLALRKTIPFSKTIDHYAYLSGDGGVQTVTVPARATYIYEYSGAYPRVLFVDSARAVRGGEEALEAIMDPAFDLRTEVVLEVPEAILPSTGSGTGTASITDDRENSLEVAVQSASEGYLVLADTFYPGWTATVDGTSMPILRANYAFRAIKVPAGEHRVVFSFEPTYWKLGLIISAVTLLITLCGLTYTLLAKR</sequence>
<proteinExistence type="predicted"/>
<keyword evidence="1" id="KW-0472">Membrane</keyword>
<reference evidence="2 3" key="1">
    <citation type="journal article" date="2016" name="Nat. Commun.">
        <title>Thousands of microbial genomes shed light on interconnected biogeochemical processes in an aquifer system.</title>
        <authorList>
            <person name="Anantharaman K."/>
            <person name="Brown C.T."/>
            <person name="Hug L.A."/>
            <person name="Sharon I."/>
            <person name="Castelle C.J."/>
            <person name="Probst A.J."/>
            <person name="Thomas B.C."/>
            <person name="Singh A."/>
            <person name="Wilkins M.J."/>
            <person name="Karaoz U."/>
            <person name="Brodie E.L."/>
            <person name="Williams K.H."/>
            <person name="Hubbard S.S."/>
            <person name="Banfield J.F."/>
        </authorList>
    </citation>
    <scope>NUCLEOTIDE SEQUENCE [LARGE SCALE GENOMIC DNA]</scope>
</reference>
<dbReference type="AlphaFoldDB" id="A0A1G1VUB2"/>